<evidence type="ECO:0000313" key="13">
    <source>
        <dbReference type="Proteomes" id="UP000186594"/>
    </source>
</evidence>
<comment type="subunit">
    <text evidence="3">Component of the ER membrane protein complex (EMC).</text>
</comment>
<dbReference type="EMBL" id="LXFE01000737">
    <property type="protein sequence ID" value="OLL24554.1"/>
    <property type="molecule type" value="Genomic_DNA"/>
</dbReference>
<dbReference type="PANTHER" id="PTHR21573:SF0">
    <property type="entry name" value="ER MEMBRANE PROTEIN COMPLEX SUBUNIT 1"/>
    <property type="match status" value="1"/>
</dbReference>
<dbReference type="OrthoDB" id="28092at2759"/>
<reference evidence="12 13" key="1">
    <citation type="submission" date="2016-04" db="EMBL/GenBank/DDBJ databases">
        <title>Evolutionary innovation and constraint leading to complex multicellularity in the Ascomycota.</title>
        <authorList>
            <person name="Cisse O."/>
            <person name="Nguyen A."/>
            <person name="Hewitt D.A."/>
            <person name="Jedd G."/>
            <person name="Stajich J.E."/>
        </authorList>
    </citation>
    <scope>NUCLEOTIDE SEQUENCE [LARGE SCALE GENOMIC DNA]</scope>
    <source>
        <strain evidence="12 13">DAH-3</strain>
    </source>
</reference>
<evidence type="ECO:0000313" key="12">
    <source>
        <dbReference type="EMBL" id="OLL24554.1"/>
    </source>
</evidence>
<keyword evidence="7" id="KW-0256">Endoplasmic reticulum</keyword>
<dbReference type="InterPro" id="IPR026895">
    <property type="entry name" value="EMC1"/>
</dbReference>
<dbReference type="Proteomes" id="UP000186594">
    <property type="component" value="Unassembled WGS sequence"/>
</dbReference>
<comment type="similarity">
    <text evidence="2">Belongs to the EMC1 family.</text>
</comment>
<name>A0A1U7LPH7_NEOID</name>
<protein>
    <recommendedName>
        <fullName evidence="4">ER membrane protein complex subunit 1</fullName>
    </recommendedName>
</protein>
<evidence type="ECO:0000256" key="3">
    <source>
        <dbReference type="ARBA" id="ARBA00011276"/>
    </source>
</evidence>
<dbReference type="InterPro" id="IPR011047">
    <property type="entry name" value="Quinoprotein_ADH-like_sf"/>
</dbReference>
<keyword evidence="10" id="KW-0325">Glycoprotein</keyword>
<dbReference type="GO" id="GO:0072546">
    <property type="term" value="C:EMC complex"/>
    <property type="evidence" value="ECO:0007669"/>
    <property type="project" value="InterPro"/>
</dbReference>
<organism evidence="12 13">
    <name type="scientific">Neolecta irregularis (strain DAH-3)</name>
    <dbReference type="NCBI Taxonomy" id="1198029"/>
    <lineage>
        <taxon>Eukaryota</taxon>
        <taxon>Fungi</taxon>
        <taxon>Dikarya</taxon>
        <taxon>Ascomycota</taxon>
        <taxon>Taphrinomycotina</taxon>
        <taxon>Neolectales</taxon>
        <taxon>Neolectaceae</taxon>
        <taxon>Neolecta</taxon>
    </lineage>
</organism>
<evidence type="ECO:0000256" key="4">
    <source>
        <dbReference type="ARBA" id="ARBA00020824"/>
    </source>
</evidence>
<evidence type="ECO:0000256" key="7">
    <source>
        <dbReference type="ARBA" id="ARBA00022824"/>
    </source>
</evidence>
<keyword evidence="8" id="KW-1133">Transmembrane helix</keyword>
<keyword evidence="9" id="KW-0472">Membrane</keyword>
<evidence type="ECO:0000256" key="5">
    <source>
        <dbReference type="ARBA" id="ARBA00022692"/>
    </source>
</evidence>
<evidence type="ECO:0000256" key="6">
    <source>
        <dbReference type="ARBA" id="ARBA00022729"/>
    </source>
</evidence>
<feature type="domain" description="ER membrane protein complex subunit 1 C-terminal" evidence="11">
    <location>
        <begin position="580"/>
        <end position="773"/>
    </location>
</feature>
<evidence type="ECO:0000256" key="9">
    <source>
        <dbReference type="ARBA" id="ARBA00023136"/>
    </source>
</evidence>
<keyword evidence="13" id="KW-1185">Reference proteome</keyword>
<evidence type="ECO:0000256" key="2">
    <source>
        <dbReference type="ARBA" id="ARBA00007904"/>
    </source>
</evidence>
<dbReference type="InterPro" id="IPR011678">
    <property type="entry name" value="EMC1_C"/>
</dbReference>
<keyword evidence="5" id="KW-0812">Transmembrane</keyword>
<sequence>MQVRSLYADELDSAQFHIPLLGPPIPPSPLFHTTSQGSLIYQLSKNGILGAIRPADGEIIWRQSVPGAEYFALIDDEISILAKSGIRVFNAISGHFVRNVEIFGDKMIVCNNQLVILDNRSSSVKAGTTTWFGDPSINYTHLACHGDYLLVHSLNKDGLSTNLLDSKTLIQNTRFELPQLINEMILGVNTFEFSAGEAFLSLTADSESRANEVYIHHSGSTFVVHQKTGTSAIAEVYLFNKKTLSMSKPVTLPDSDLNTIYTVSTVNGDDYVVSVQAAGNSTLARIFSSSGIQVAEHSISTPLSPKYLKAQLSFRPDKSLVPRLLITTTHSEVHFIRESSHLWSRPDYLSDIQKAAFVTLPTTSTALLKETFLQRLMRHFSMIDNIPKTFFVSKIEQEKHLYGRKYIITATSSGILTAIDTLGTIVWTHRFSGTQVRDLWVDGTEAFLVTEWGVNVFDAVLGIELRQEKFDGQVVKTNGGYMVIVSDDSLKLNELWYISFPSAILAISTPPSHKIASIGRVNPDRSVHYKYLNPHLLLIASGSNSILTITYIDSVAGTILRQITHSEVDLSKPLCLTTFENVVVYTYFSTSQARGWTVTIHESFESIHPDTHNEGLFIEQKSFLLAHPIKKLWVTQTRLGITQKEIIGITDDNSVILFPRQFLDSRRTDQKAEGVLPYDAVIPDDRKWIVSHSLQLLNATEIVTEPTMLESTGLIFIFGNGDLFFTRATPSGGFDVLSKSFNKGMLLCTILGLIAAIGMTGGMVKKRKEDLLWGI</sequence>
<dbReference type="GO" id="GO:0034975">
    <property type="term" value="P:protein folding in endoplasmic reticulum"/>
    <property type="evidence" value="ECO:0007669"/>
    <property type="project" value="TreeGrafter"/>
</dbReference>
<dbReference type="STRING" id="1198029.A0A1U7LPH7"/>
<evidence type="ECO:0000259" key="11">
    <source>
        <dbReference type="Pfam" id="PF07774"/>
    </source>
</evidence>
<gene>
    <name evidence="12" type="ORF">NEOLI_001817</name>
</gene>
<dbReference type="PANTHER" id="PTHR21573">
    <property type="entry name" value="ER MEMBRANE PROTEIN COMPLEX SUBUNIT 1"/>
    <property type="match status" value="1"/>
</dbReference>
<evidence type="ECO:0000256" key="8">
    <source>
        <dbReference type="ARBA" id="ARBA00022989"/>
    </source>
</evidence>
<dbReference type="AlphaFoldDB" id="A0A1U7LPH7"/>
<proteinExistence type="inferred from homology"/>
<dbReference type="Pfam" id="PF07774">
    <property type="entry name" value="EMC1_C"/>
    <property type="match status" value="1"/>
</dbReference>
<evidence type="ECO:0000256" key="1">
    <source>
        <dbReference type="ARBA" id="ARBA00004115"/>
    </source>
</evidence>
<comment type="subcellular location">
    <subcellularLocation>
        <location evidence="1">Endoplasmic reticulum membrane</location>
        <topology evidence="1">Single-pass type I membrane protein</topology>
    </subcellularLocation>
</comment>
<dbReference type="SUPFAM" id="SSF50998">
    <property type="entry name" value="Quinoprotein alcohol dehydrogenase-like"/>
    <property type="match status" value="2"/>
</dbReference>
<accession>A0A1U7LPH7</accession>
<evidence type="ECO:0000256" key="10">
    <source>
        <dbReference type="ARBA" id="ARBA00023180"/>
    </source>
</evidence>
<keyword evidence="6" id="KW-0732">Signal</keyword>
<comment type="caution">
    <text evidence="12">The sequence shown here is derived from an EMBL/GenBank/DDBJ whole genome shotgun (WGS) entry which is preliminary data.</text>
</comment>